<protein>
    <submittedName>
        <fullName evidence="3">Uncharacterized protein</fullName>
    </submittedName>
</protein>
<evidence type="ECO:0000313" key="3">
    <source>
        <dbReference type="WBParaSite" id="Gr19_v10_g1082.t1"/>
    </source>
</evidence>
<dbReference type="Proteomes" id="UP000887572">
    <property type="component" value="Unplaced"/>
</dbReference>
<reference evidence="3" key="1">
    <citation type="submission" date="2022-11" db="UniProtKB">
        <authorList>
            <consortium name="WormBaseParasite"/>
        </authorList>
    </citation>
    <scope>IDENTIFICATION</scope>
</reference>
<sequence length="79" mass="8543">MRLVFGFVCFCLVLAVALNTFADGSVIIDECKNVCPRSVQCASQCVKCANDKCKKACKKPSTPKCSECGKNAAQECKKM</sequence>
<keyword evidence="1" id="KW-0732">Signal</keyword>
<dbReference type="WBParaSite" id="Gr19_v10_g1082.t1">
    <property type="protein sequence ID" value="Gr19_v10_g1082.t1"/>
    <property type="gene ID" value="Gr19_v10_g1082"/>
</dbReference>
<name>A0A914GVM9_GLORO</name>
<feature type="signal peptide" evidence="1">
    <location>
        <begin position="1"/>
        <end position="24"/>
    </location>
</feature>
<keyword evidence="2" id="KW-1185">Reference proteome</keyword>
<evidence type="ECO:0000313" key="2">
    <source>
        <dbReference type="Proteomes" id="UP000887572"/>
    </source>
</evidence>
<evidence type="ECO:0000256" key="1">
    <source>
        <dbReference type="SAM" id="SignalP"/>
    </source>
</evidence>
<accession>A0A914GVM9</accession>
<organism evidence="2 3">
    <name type="scientific">Globodera rostochiensis</name>
    <name type="common">Golden nematode worm</name>
    <name type="synonym">Heterodera rostochiensis</name>
    <dbReference type="NCBI Taxonomy" id="31243"/>
    <lineage>
        <taxon>Eukaryota</taxon>
        <taxon>Metazoa</taxon>
        <taxon>Ecdysozoa</taxon>
        <taxon>Nematoda</taxon>
        <taxon>Chromadorea</taxon>
        <taxon>Rhabditida</taxon>
        <taxon>Tylenchina</taxon>
        <taxon>Tylenchomorpha</taxon>
        <taxon>Tylenchoidea</taxon>
        <taxon>Heteroderidae</taxon>
        <taxon>Heteroderinae</taxon>
        <taxon>Globodera</taxon>
    </lineage>
</organism>
<proteinExistence type="predicted"/>
<feature type="chain" id="PRO_5037782521" evidence="1">
    <location>
        <begin position="25"/>
        <end position="79"/>
    </location>
</feature>
<dbReference type="AlphaFoldDB" id="A0A914GVM9"/>